<accession>A0A1F5ZS14</accession>
<dbReference type="EMBL" id="MFJE01000004">
    <property type="protein sequence ID" value="OGG15270.1"/>
    <property type="molecule type" value="Genomic_DNA"/>
</dbReference>
<comment type="caution">
    <text evidence="2">The sequence shown here is derived from an EMBL/GenBank/DDBJ whole genome shotgun (WGS) entry which is preliminary data.</text>
</comment>
<dbReference type="InterPro" id="IPR035093">
    <property type="entry name" value="RelE/ParE_toxin_dom_sf"/>
</dbReference>
<dbReference type="AlphaFoldDB" id="A0A1F5ZS14"/>
<organism evidence="2 3">
    <name type="scientific">Candidatus Gottesmanbacteria bacterium RIFCSPHIGHO2_01_FULL_39_10</name>
    <dbReference type="NCBI Taxonomy" id="1798375"/>
    <lineage>
        <taxon>Bacteria</taxon>
        <taxon>Candidatus Gottesmaniibacteriota</taxon>
    </lineage>
</organism>
<evidence type="ECO:0008006" key="4">
    <source>
        <dbReference type="Google" id="ProtNLM"/>
    </source>
</evidence>
<keyword evidence="1" id="KW-1277">Toxin-antitoxin system</keyword>
<evidence type="ECO:0000256" key="1">
    <source>
        <dbReference type="ARBA" id="ARBA00022649"/>
    </source>
</evidence>
<proteinExistence type="predicted"/>
<protein>
    <recommendedName>
        <fullName evidence="4">Addiction module toxin RelE</fullName>
    </recommendedName>
</protein>
<evidence type="ECO:0000313" key="2">
    <source>
        <dbReference type="EMBL" id="OGG15270.1"/>
    </source>
</evidence>
<evidence type="ECO:0000313" key="3">
    <source>
        <dbReference type="Proteomes" id="UP000177383"/>
    </source>
</evidence>
<dbReference type="Proteomes" id="UP000177383">
    <property type="component" value="Unassembled WGS sequence"/>
</dbReference>
<dbReference type="Gene3D" id="3.30.2310.20">
    <property type="entry name" value="RelE-like"/>
    <property type="match status" value="1"/>
</dbReference>
<dbReference type="STRING" id="1798375.A2773_03700"/>
<sequence length="82" mass="9461">MEIFYKDEAVRKLRNLGPAEKKKVKKKIGSLLLNPLLGKPLKGEFSGLRSLKAWPVRIIYIFNPKQKSITIITVDYRGDVYK</sequence>
<dbReference type="InterPro" id="IPR007712">
    <property type="entry name" value="RelE/ParE_toxin"/>
</dbReference>
<name>A0A1F5ZS14_9BACT</name>
<gene>
    <name evidence="2" type="ORF">A2773_03700</name>
</gene>
<reference evidence="2 3" key="1">
    <citation type="journal article" date="2016" name="Nat. Commun.">
        <title>Thousands of microbial genomes shed light on interconnected biogeochemical processes in an aquifer system.</title>
        <authorList>
            <person name="Anantharaman K."/>
            <person name="Brown C.T."/>
            <person name="Hug L.A."/>
            <person name="Sharon I."/>
            <person name="Castelle C.J."/>
            <person name="Probst A.J."/>
            <person name="Thomas B.C."/>
            <person name="Singh A."/>
            <person name="Wilkins M.J."/>
            <person name="Karaoz U."/>
            <person name="Brodie E.L."/>
            <person name="Williams K.H."/>
            <person name="Hubbard S.S."/>
            <person name="Banfield J.F."/>
        </authorList>
    </citation>
    <scope>NUCLEOTIDE SEQUENCE [LARGE SCALE GENOMIC DNA]</scope>
</reference>
<dbReference type="SUPFAM" id="SSF143011">
    <property type="entry name" value="RelE-like"/>
    <property type="match status" value="1"/>
</dbReference>
<dbReference type="Pfam" id="PF05016">
    <property type="entry name" value="ParE_toxin"/>
    <property type="match status" value="1"/>
</dbReference>